<evidence type="ECO:0000256" key="5">
    <source>
        <dbReference type="ARBA" id="ARBA00023012"/>
    </source>
</evidence>
<dbReference type="SMART" id="SM00387">
    <property type="entry name" value="HATPase_c"/>
    <property type="match status" value="1"/>
</dbReference>
<proteinExistence type="predicted"/>
<gene>
    <name evidence="9" type="ORF">VB620_13545</name>
</gene>
<protein>
    <recommendedName>
        <fullName evidence="2">histidine kinase</fullName>
        <ecNumber evidence="2">2.7.13.3</ecNumber>
    </recommendedName>
</protein>
<dbReference type="EMBL" id="JAYGHG010000022">
    <property type="protein sequence ID" value="MEA5582359.1"/>
    <property type="molecule type" value="Genomic_DNA"/>
</dbReference>
<dbReference type="InterPro" id="IPR036890">
    <property type="entry name" value="HATPase_C_sf"/>
</dbReference>
<dbReference type="PROSITE" id="PS50110">
    <property type="entry name" value="RESPONSE_REGULATORY"/>
    <property type="match status" value="1"/>
</dbReference>
<dbReference type="InterPro" id="IPR004358">
    <property type="entry name" value="Sig_transdc_His_kin-like_C"/>
</dbReference>
<dbReference type="SUPFAM" id="SSF52172">
    <property type="entry name" value="CheY-like"/>
    <property type="match status" value="1"/>
</dbReference>
<dbReference type="PANTHER" id="PTHR43547">
    <property type="entry name" value="TWO-COMPONENT HISTIDINE KINASE"/>
    <property type="match status" value="1"/>
</dbReference>
<feature type="domain" description="Histidine kinase" evidence="7">
    <location>
        <begin position="150"/>
        <end position="376"/>
    </location>
</feature>
<feature type="domain" description="Response regulatory" evidence="8">
    <location>
        <begin position="11"/>
        <end position="128"/>
    </location>
</feature>
<dbReference type="PROSITE" id="PS50109">
    <property type="entry name" value="HIS_KIN"/>
    <property type="match status" value="1"/>
</dbReference>
<dbReference type="Pfam" id="PF00512">
    <property type="entry name" value="HisKA"/>
    <property type="match status" value="1"/>
</dbReference>
<comment type="caution">
    <text evidence="9">The sequence shown here is derived from an EMBL/GenBank/DDBJ whole genome shotgun (WGS) entry which is preliminary data.</text>
</comment>
<dbReference type="RefSeq" id="WP_323196680.1">
    <property type="nucleotide sequence ID" value="NZ_JAYGHG010000022.1"/>
</dbReference>
<keyword evidence="5" id="KW-0902">Two-component regulatory system</keyword>
<keyword evidence="4 9" id="KW-0418">Kinase</keyword>
<dbReference type="InterPro" id="IPR036097">
    <property type="entry name" value="HisK_dim/P_sf"/>
</dbReference>
<dbReference type="CDD" id="cd00082">
    <property type="entry name" value="HisKA"/>
    <property type="match status" value="1"/>
</dbReference>
<reference evidence="9 10" key="1">
    <citation type="submission" date="2023-12" db="EMBL/GenBank/DDBJ databases">
        <title>Baltic Sea Cyanobacteria.</title>
        <authorList>
            <person name="Delbaje E."/>
            <person name="Fewer D.P."/>
            <person name="Shishido T.K."/>
        </authorList>
    </citation>
    <scope>NUCLEOTIDE SEQUENCE [LARGE SCALE GENOMIC DNA]</scope>
    <source>
        <strain evidence="9 10">UHCC-0300</strain>
    </source>
</reference>
<evidence type="ECO:0000313" key="10">
    <source>
        <dbReference type="Proteomes" id="UP001302120"/>
    </source>
</evidence>
<evidence type="ECO:0000259" key="7">
    <source>
        <dbReference type="PROSITE" id="PS50109"/>
    </source>
</evidence>
<evidence type="ECO:0000256" key="1">
    <source>
        <dbReference type="ARBA" id="ARBA00000085"/>
    </source>
</evidence>
<dbReference type="InterPro" id="IPR003661">
    <property type="entry name" value="HisK_dim/P_dom"/>
</dbReference>
<dbReference type="Pfam" id="PF00072">
    <property type="entry name" value="Response_reg"/>
    <property type="match status" value="1"/>
</dbReference>
<evidence type="ECO:0000259" key="8">
    <source>
        <dbReference type="PROSITE" id="PS50110"/>
    </source>
</evidence>
<sequence length="389" mass="43472">MSVLEKPKIDRILAVDDTRDNLILVQTILESEGYEMDLVADGLTALQHIEKSPPDLILLDVMMPGIDGYEVTRRIRNNPELNINYIPILLITAFHQSSVVEGLDAGADDFIRKPFDTDELLARVRSLLRLKNSLDEQKKMARQREDFVSRLTHDLRTPLVAADRMLGLFQQETFCKISPEMKQAIAVMIRSNKNLMQMVNTLLEVYRFEAGKKTLNDDLCNLPEIIQEVSSELTPLASEKNLALKIDTSHLTPQKENAGVVMGDPLELRRVFNNLIANAIKFTDTGGIEVCICEKSVNSQGEDCVIIEVIDTGYGIAPEDQPTVFERFRQGRNKRSGSGLGLHLSSRIIEAHAGTITLSSEPGRGSVFTVTLPKHISPDHHQSLNHLIT</sequence>
<dbReference type="Gene3D" id="1.10.287.130">
    <property type="match status" value="1"/>
</dbReference>
<dbReference type="SMART" id="SM00448">
    <property type="entry name" value="REC"/>
    <property type="match status" value="1"/>
</dbReference>
<keyword evidence="4 9" id="KW-0808">Transferase</keyword>
<dbReference type="Gene3D" id="6.10.250.690">
    <property type="match status" value="1"/>
</dbReference>
<dbReference type="InterPro" id="IPR005467">
    <property type="entry name" value="His_kinase_dom"/>
</dbReference>
<evidence type="ECO:0000313" key="9">
    <source>
        <dbReference type="EMBL" id="MEA5582359.1"/>
    </source>
</evidence>
<comment type="catalytic activity">
    <reaction evidence="1">
        <text>ATP + protein L-histidine = ADP + protein N-phospho-L-histidine.</text>
        <dbReference type="EC" id="2.7.13.3"/>
    </reaction>
</comment>
<keyword evidence="10" id="KW-1185">Reference proteome</keyword>
<dbReference type="SMART" id="SM00388">
    <property type="entry name" value="HisKA"/>
    <property type="match status" value="1"/>
</dbReference>
<accession>A0ABU5UFM6</accession>
<dbReference type="PANTHER" id="PTHR43547:SF2">
    <property type="entry name" value="HYBRID SIGNAL TRANSDUCTION HISTIDINE KINASE C"/>
    <property type="match status" value="1"/>
</dbReference>
<name>A0ABU5UFM6_9CYAN</name>
<dbReference type="GO" id="GO:0016301">
    <property type="term" value="F:kinase activity"/>
    <property type="evidence" value="ECO:0007669"/>
    <property type="project" value="UniProtKB-KW"/>
</dbReference>
<dbReference type="Gene3D" id="3.30.565.10">
    <property type="entry name" value="Histidine kinase-like ATPase, C-terminal domain"/>
    <property type="match status" value="1"/>
</dbReference>
<dbReference type="PRINTS" id="PR00344">
    <property type="entry name" value="BCTRLSENSOR"/>
</dbReference>
<dbReference type="InterPro" id="IPR011006">
    <property type="entry name" value="CheY-like_superfamily"/>
</dbReference>
<evidence type="ECO:0000256" key="4">
    <source>
        <dbReference type="ARBA" id="ARBA00022777"/>
    </source>
</evidence>
<dbReference type="Gene3D" id="3.40.50.2300">
    <property type="match status" value="1"/>
</dbReference>
<evidence type="ECO:0000256" key="3">
    <source>
        <dbReference type="ARBA" id="ARBA00022553"/>
    </source>
</evidence>
<evidence type="ECO:0000256" key="2">
    <source>
        <dbReference type="ARBA" id="ARBA00012438"/>
    </source>
</evidence>
<dbReference type="Pfam" id="PF02518">
    <property type="entry name" value="HATPase_c"/>
    <property type="match status" value="1"/>
</dbReference>
<dbReference type="SUPFAM" id="SSF47384">
    <property type="entry name" value="Homodimeric domain of signal transducing histidine kinase"/>
    <property type="match status" value="1"/>
</dbReference>
<evidence type="ECO:0000256" key="6">
    <source>
        <dbReference type="PROSITE-ProRule" id="PRU00169"/>
    </source>
</evidence>
<dbReference type="Proteomes" id="UP001302120">
    <property type="component" value="Unassembled WGS sequence"/>
</dbReference>
<dbReference type="SUPFAM" id="SSF55874">
    <property type="entry name" value="ATPase domain of HSP90 chaperone/DNA topoisomerase II/histidine kinase"/>
    <property type="match status" value="1"/>
</dbReference>
<dbReference type="InterPro" id="IPR003594">
    <property type="entry name" value="HATPase_dom"/>
</dbReference>
<dbReference type="InterPro" id="IPR001789">
    <property type="entry name" value="Sig_transdc_resp-reg_receiver"/>
</dbReference>
<keyword evidence="3 6" id="KW-0597">Phosphoprotein</keyword>
<organism evidence="9 10">
    <name type="scientific">Nodularia harveyana UHCC-0300</name>
    <dbReference type="NCBI Taxonomy" id="2974287"/>
    <lineage>
        <taxon>Bacteria</taxon>
        <taxon>Bacillati</taxon>
        <taxon>Cyanobacteriota</taxon>
        <taxon>Cyanophyceae</taxon>
        <taxon>Nostocales</taxon>
        <taxon>Nodulariaceae</taxon>
        <taxon>Nodularia</taxon>
    </lineage>
</organism>
<feature type="modified residue" description="4-aspartylphosphate" evidence="6">
    <location>
        <position position="60"/>
    </location>
</feature>
<dbReference type="EC" id="2.7.13.3" evidence="2"/>